<evidence type="ECO:0000313" key="7">
    <source>
        <dbReference type="EMBL" id="CCO20784.1"/>
    </source>
</evidence>
<dbReference type="OrthoDB" id="411451at2759"/>
<dbReference type="RefSeq" id="XP_007508065.1">
    <property type="nucleotide sequence ID" value="XM_007508003.1"/>
</dbReference>
<feature type="binding site" evidence="3">
    <location>
        <position position="277"/>
    </location>
    <ligand>
        <name>3'-phosphoadenylyl sulfate</name>
        <dbReference type="ChEBI" id="CHEBI:58339"/>
    </ligand>
</feature>
<dbReference type="Pfam" id="PF00685">
    <property type="entry name" value="Sulfotransfer_1"/>
    <property type="match status" value="1"/>
</dbReference>
<name>K8ES48_9CHLO</name>
<gene>
    <name evidence="7" type="ordered locus">Bathy19g00680</name>
</gene>
<dbReference type="SUPFAM" id="SSF52540">
    <property type="entry name" value="P-loop containing nucleoside triphosphate hydrolases"/>
    <property type="match status" value="1"/>
</dbReference>
<keyword evidence="5" id="KW-0812">Transmembrane</keyword>
<dbReference type="Proteomes" id="UP000198341">
    <property type="component" value="Chromosome 19"/>
</dbReference>
<evidence type="ECO:0000256" key="5">
    <source>
        <dbReference type="SAM" id="Phobius"/>
    </source>
</evidence>
<proteinExistence type="inferred from homology"/>
<dbReference type="GeneID" id="19010664"/>
<dbReference type="PANTHER" id="PTHR10605">
    <property type="entry name" value="HEPARAN SULFATE SULFOTRANSFERASE"/>
    <property type="match status" value="1"/>
</dbReference>
<keyword evidence="1 4" id="KW-0808">Transferase</keyword>
<comment type="similarity">
    <text evidence="4">Belongs to the sulfotransferase 1 family.</text>
</comment>
<reference evidence="7 8" key="1">
    <citation type="submission" date="2011-10" db="EMBL/GenBank/DDBJ databases">
        <authorList>
            <person name="Genoscope - CEA"/>
        </authorList>
    </citation>
    <scope>NUCLEOTIDE SEQUENCE [LARGE SCALE GENOMIC DNA]</scope>
    <source>
        <strain evidence="7 8">RCC 1105</strain>
    </source>
</reference>
<evidence type="ECO:0000256" key="4">
    <source>
        <dbReference type="RuleBase" id="RU361155"/>
    </source>
</evidence>
<evidence type="ECO:0000256" key="1">
    <source>
        <dbReference type="ARBA" id="ARBA00022679"/>
    </source>
</evidence>
<dbReference type="GO" id="GO:0008146">
    <property type="term" value="F:sulfotransferase activity"/>
    <property type="evidence" value="ECO:0007669"/>
    <property type="project" value="InterPro"/>
</dbReference>
<dbReference type="EMBL" id="FO082260">
    <property type="protein sequence ID" value="CCO20784.1"/>
    <property type="molecule type" value="Genomic_DNA"/>
</dbReference>
<keyword evidence="5" id="KW-0472">Membrane</keyword>
<accession>K8ES48</accession>
<keyword evidence="5" id="KW-1133">Transmembrane helix</keyword>
<dbReference type="PANTHER" id="PTHR10605:SF56">
    <property type="entry name" value="BIFUNCTIONAL HEPARAN SULFATE N-DEACETYLASE_N-SULFOTRANSFERASE"/>
    <property type="match status" value="1"/>
</dbReference>
<dbReference type="Gene3D" id="3.40.50.300">
    <property type="entry name" value="P-loop containing nucleotide triphosphate hydrolases"/>
    <property type="match status" value="1"/>
</dbReference>
<evidence type="ECO:0000256" key="2">
    <source>
        <dbReference type="ARBA" id="ARBA00023180"/>
    </source>
</evidence>
<protein>
    <recommendedName>
        <fullName evidence="4">Sulfotransferase</fullName>
        <ecNumber evidence="4">2.8.2.-</ecNumber>
    </recommendedName>
</protein>
<dbReference type="InterPro" id="IPR027417">
    <property type="entry name" value="P-loop_NTPase"/>
</dbReference>
<evidence type="ECO:0000259" key="6">
    <source>
        <dbReference type="Pfam" id="PF00685"/>
    </source>
</evidence>
<dbReference type="InterPro" id="IPR037359">
    <property type="entry name" value="NST/OST"/>
</dbReference>
<dbReference type="InterPro" id="IPR000863">
    <property type="entry name" value="Sulfotransferase_dom"/>
</dbReference>
<evidence type="ECO:0000256" key="3">
    <source>
        <dbReference type="PIRSR" id="PIRSR637359-2"/>
    </source>
</evidence>
<sequence length="471" mass="54797">MSLDNCKRTFFRVLPNKLNRGKIYAPLFLVLCIATTILYTRTRTRKSEEIEHQDKLSRQWEINHTCINIDFESSDRTSIILDGFDKFNFCACGINTKGHYLVNQSSVHADSLYIFCTPVRSQSQDFIQLGEKKHQLSKSVFNGYVSEVYKGERDSLWVFPKYIGLGPPASGSSALQEYIMSNKYYYKFCTRGYHRCVNTKKEVKFWNRGRNLERSKDGRKYCYAPNLDCYLLRTPTKKFAEKNFYGEITVTLLWHLKSPEYIQQLSPENTKLIFILRDPVSIVIAWMRKNGIQLEDYEFVIEREISSWLNCINSVKNEVKCAYMIRIQDKTSYIVSASYFLFLQNWLSYIPLSRFIFVPASKLRCNTEEVMRGVFESIGVSQEFDRSKINYEINVNTNRIGKTSKGYGNIEKTTSDSMGAGFHRASKSSVCVPQKNLKHINEKLRARLEDFFEGYTVRLGNLLGIPVDELY</sequence>
<organism evidence="7 8">
    <name type="scientific">Bathycoccus prasinos</name>
    <dbReference type="NCBI Taxonomy" id="41875"/>
    <lineage>
        <taxon>Eukaryota</taxon>
        <taxon>Viridiplantae</taxon>
        <taxon>Chlorophyta</taxon>
        <taxon>Mamiellophyceae</taxon>
        <taxon>Mamiellales</taxon>
        <taxon>Bathycoccaceae</taxon>
        <taxon>Bathycoccus</taxon>
    </lineage>
</organism>
<dbReference type="KEGG" id="bpg:Bathy19g00680"/>
<dbReference type="AlphaFoldDB" id="K8ES48"/>
<evidence type="ECO:0000313" key="8">
    <source>
        <dbReference type="Proteomes" id="UP000198341"/>
    </source>
</evidence>
<keyword evidence="8" id="KW-1185">Reference proteome</keyword>
<feature type="transmembrane region" description="Helical" evidence="5">
    <location>
        <begin position="23"/>
        <end position="40"/>
    </location>
</feature>
<dbReference type="EC" id="2.8.2.-" evidence="4"/>
<feature type="domain" description="Sulfotransferase" evidence="6">
    <location>
        <begin position="165"/>
        <end position="453"/>
    </location>
</feature>
<keyword evidence="2" id="KW-0325">Glycoprotein</keyword>